<organism evidence="5 6">
    <name type="scientific">Affinibrenneria salicis</name>
    <dbReference type="NCBI Taxonomy" id="2590031"/>
    <lineage>
        <taxon>Bacteria</taxon>
        <taxon>Pseudomonadati</taxon>
        <taxon>Pseudomonadota</taxon>
        <taxon>Gammaproteobacteria</taxon>
        <taxon>Enterobacterales</taxon>
        <taxon>Pectobacteriaceae</taxon>
        <taxon>Affinibrenneria</taxon>
    </lineage>
</organism>
<gene>
    <name evidence="5" type="ORF">FJU30_25550</name>
</gene>
<feature type="binding site" evidence="3">
    <location>
        <position position="126"/>
    </location>
    <ligand>
        <name>Zn(2+)</name>
        <dbReference type="ChEBI" id="CHEBI:29105"/>
        <label>2</label>
    </ligand>
</feature>
<keyword evidence="6" id="KW-1185">Reference proteome</keyword>
<dbReference type="InterPro" id="IPR010158">
    <property type="entry name" value="Amidase_Cbmase"/>
</dbReference>
<dbReference type="InterPro" id="IPR002933">
    <property type="entry name" value="Peptidase_M20"/>
</dbReference>
<dbReference type="GO" id="GO:0046872">
    <property type="term" value="F:metal ion binding"/>
    <property type="evidence" value="ECO:0007669"/>
    <property type="project" value="UniProtKB-KW"/>
</dbReference>
<keyword evidence="3" id="KW-0862">Zinc</keyword>
<comment type="similarity">
    <text evidence="1">Belongs to the peptidase M20 family.</text>
</comment>
<dbReference type="Gene3D" id="3.30.70.360">
    <property type="match status" value="1"/>
</dbReference>
<dbReference type="PIRSF" id="PIRSF001235">
    <property type="entry name" value="Amidase_carbamoylase"/>
    <property type="match status" value="1"/>
</dbReference>
<dbReference type="Gene3D" id="3.40.630.10">
    <property type="entry name" value="Zn peptidases"/>
    <property type="match status" value="1"/>
</dbReference>
<comment type="cofactor">
    <cofactor evidence="3">
        <name>Zn(2+)</name>
        <dbReference type="ChEBI" id="CHEBI:29105"/>
    </cofactor>
    <text evidence="3">Binds 2 Zn(2+) ions per subunit.</text>
</comment>
<evidence type="ECO:0000259" key="4">
    <source>
        <dbReference type="Pfam" id="PF07687"/>
    </source>
</evidence>
<reference evidence="5 6" key="1">
    <citation type="submission" date="2019-09" db="EMBL/GenBank/DDBJ databases">
        <authorList>
            <person name="Li Y."/>
        </authorList>
    </citation>
    <scope>NUCLEOTIDE SEQUENCE [LARGE SCALE GENOMIC DNA]</scope>
    <source>
        <strain evidence="5 6">L3-3HA</strain>
    </source>
</reference>
<feature type="binding site" evidence="3">
    <location>
        <position position="80"/>
    </location>
    <ligand>
        <name>Zn(2+)</name>
        <dbReference type="ChEBI" id="CHEBI:29105"/>
        <label>1</label>
    </ligand>
</feature>
<dbReference type="PANTHER" id="PTHR32494">
    <property type="entry name" value="ALLANTOATE DEIMINASE-RELATED"/>
    <property type="match status" value="1"/>
</dbReference>
<dbReference type="OrthoDB" id="9808195at2"/>
<dbReference type="GO" id="GO:0016813">
    <property type="term" value="F:hydrolase activity, acting on carbon-nitrogen (but not peptide) bonds, in linear amidines"/>
    <property type="evidence" value="ECO:0007669"/>
    <property type="project" value="InterPro"/>
</dbReference>
<sequence>MNIDASRLWRRLMAIADDGAIADGGVNRQALSAAEFAAWRRMLAWAQEASLEPCRDAAGNLFIILPGRDRQASPVLLGSHLDSQPTGGRFDGVYGVLAALEVLVCLRERAIQPPCDLIAVAWMNEEGSRFAPGMMGSAWFSGQRTLADIQACRDGDGVSVGQALQQQRRTFPRLALYPHRHPPAAYLEAHIEQGALLEQGDCPIGVVSGIQGKYTWQVEILGVSGHAGTVPMAARRDALRAFSAIAAALYRQVGQYDERVMLTIGWLTLAPNAPSVIPDKLCFRIDLRHPAGDDLTRLASLSETLIRQQAAPCEVRLTQLSQAAPNVFDPHLKALIAQEAQARGYASQTILSAAGHDARYLAAICPSAMIFIPCRAGVSHAVTEWAEPEHVAAGAAVLLGTVCRLLKLC</sequence>
<dbReference type="Pfam" id="PF07687">
    <property type="entry name" value="M20_dimer"/>
    <property type="match status" value="1"/>
</dbReference>
<comment type="caution">
    <text evidence="5">The sequence shown here is derived from an EMBL/GenBank/DDBJ whole genome shotgun (WGS) entry which is preliminary data.</text>
</comment>
<evidence type="ECO:0000256" key="1">
    <source>
        <dbReference type="ARBA" id="ARBA00006153"/>
    </source>
</evidence>
<accession>A0A5J5FQS3</accession>
<evidence type="ECO:0000256" key="2">
    <source>
        <dbReference type="ARBA" id="ARBA00022801"/>
    </source>
</evidence>
<dbReference type="EMBL" id="VYKJ01000024">
    <property type="protein sequence ID" value="KAA8994998.1"/>
    <property type="molecule type" value="Genomic_DNA"/>
</dbReference>
<dbReference type="InterPro" id="IPR011650">
    <property type="entry name" value="Peptidase_M20_dimer"/>
</dbReference>
<evidence type="ECO:0000313" key="5">
    <source>
        <dbReference type="EMBL" id="KAA8994998.1"/>
    </source>
</evidence>
<protein>
    <submittedName>
        <fullName evidence="5">M20 family metallo-hydrolase</fullName>
    </submittedName>
</protein>
<feature type="binding site" evidence="3">
    <location>
        <position position="380"/>
    </location>
    <ligand>
        <name>Zn(2+)</name>
        <dbReference type="ChEBI" id="CHEBI:29105"/>
        <label>2</label>
    </ligand>
</feature>
<dbReference type="NCBIfam" id="TIGR01879">
    <property type="entry name" value="hydantase"/>
    <property type="match status" value="1"/>
</dbReference>
<feature type="binding site" evidence="3">
    <location>
        <position position="91"/>
    </location>
    <ligand>
        <name>Zn(2+)</name>
        <dbReference type="ChEBI" id="CHEBI:29105"/>
        <label>1</label>
    </ligand>
</feature>
<dbReference type="Proteomes" id="UP000335415">
    <property type="component" value="Unassembled WGS sequence"/>
</dbReference>
<dbReference type="CDD" id="cd03884">
    <property type="entry name" value="M20_bAS"/>
    <property type="match status" value="1"/>
</dbReference>
<evidence type="ECO:0000313" key="6">
    <source>
        <dbReference type="Proteomes" id="UP000335415"/>
    </source>
</evidence>
<keyword evidence="2 5" id="KW-0378">Hydrolase</keyword>
<dbReference type="SUPFAM" id="SSF55031">
    <property type="entry name" value="Bacterial exopeptidase dimerisation domain"/>
    <property type="match status" value="1"/>
</dbReference>
<keyword evidence="3" id="KW-0479">Metal-binding</keyword>
<feature type="binding site" evidence="3">
    <location>
        <position position="190"/>
    </location>
    <ligand>
        <name>Zn(2+)</name>
        <dbReference type="ChEBI" id="CHEBI:29105"/>
        <label>1</label>
    </ligand>
</feature>
<dbReference type="RefSeq" id="WP_150437774.1">
    <property type="nucleotide sequence ID" value="NZ_VYKJ01000024.1"/>
</dbReference>
<name>A0A5J5FQS3_9GAMM</name>
<dbReference type="SUPFAM" id="SSF53187">
    <property type="entry name" value="Zn-dependent exopeptidases"/>
    <property type="match status" value="1"/>
</dbReference>
<dbReference type="Pfam" id="PF01546">
    <property type="entry name" value="Peptidase_M20"/>
    <property type="match status" value="1"/>
</dbReference>
<feature type="binding site" evidence="3">
    <location>
        <position position="91"/>
    </location>
    <ligand>
        <name>Zn(2+)</name>
        <dbReference type="ChEBI" id="CHEBI:29105"/>
        <label>2</label>
    </ligand>
</feature>
<evidence type="ECO:0000256" key="3">
    <source>
        <dbReference type="PIRSR" id="PIRSR001235-1"/>
    </source>
</evidence>
<proteinExistence type="inferred from homology"/>
<dbReference type="InterPro" id="IPR036264">
    <property type="entry name" value="Bact_exopeptidase_dim_dom"/>
</dbReference>
<dbReference type="AlphaFoldDB" id="A0A5J5FQS3"/>
<feature type="domain" description="Peptidase M20 dimerisation" evidence="4">
    <location>
        <begin position="211"/>
        <end position="310"/>
    </location>
</feature>
<dbReference type="PANTHER" id="PTHR32494:SF5">
    <property type="entry name" value="ALLANTOATE AMIDOHYDROLASE"/>
    <property type="match status" value="1"/>
</dbReference>